<organism evidence="14 15">
    <name type="scientific">Clytia hemisphaerica</name>
    <dbReference type="NCBI Taxonomy" id="252671"/>
    <lineage>
        <taxon>Eukaryota</taxon>
        <taxon>Metazoa</taxon>
        <taxon>Cnidaria</taxon>
        <taxon>Hydrozoa</taxon>
        <taxon>Hydroidolina</taxon>
        <taxon>Leptothecata</taxon>
        <taxon>Obeliida</taxon>
        <taxon>Clytiidae</taxon>
        <taxon>Clytia</taxon>
    </lineage>
</organism>
<comment type="cofactor">
    <cofactor evidence="2">
        <name>Zn(2+)</name>
        <dbReference type="ChEBI" id="CHEBI:29105"/>
    </cofactor>
</comment>
<dbReference type="GO" id="GO:0042781">
    <property type="term" value="F:3'-tRNA processing endoribonuclease activity"/>
    <property type="evidence" value="ECO:0007669"/>
    <property type="project" value="UniProtKB-EC"/>
</dbReference>
<evidence type="ECO:0000256" key="4">
    <source>
        <dbReference type="ARBA" id="ARBA00012477"/>
    </source>
</evidence>
<dbReference type="PANTHER" id="PTHR12553:SF49">
    <property type="entry name" value="ZINC PHOSPHODIESTERASE ELAC PROTEIN 2"/>
    <property type="match status" value="1"/>
</dbReference>
<dbReference type="Gene3D" id="3.60.15.10">
    <property type="entry name" value="Ribonuclease Z/Hydroxyacylglutathione hydrolase-like"/>
    <property type="match status" value="3"/>
</dbReference>
<comment type="catalytic activity">
    <reaction evidence="1">
        <text>Endonucleolytic cleavage of RNA, removing extra 3' nucleotides from tRNA precursor, generating 3' termini of tRNAs. A 3'-hydroxy group is left at the tRNA terminus and a 5'-phosphoryl group is left at the trailer molecule.</text>
        <dbReference type="EC" id="3.1.26.11"/>
    </reaction>
</comment>
<evidence type="ECO:0000256" key="5">
    <source>
        <dbReference type="ARBA" id="ARBA00022694"/>
    </source>
</evidence>
<keyword evidence="8" id="KW-0255">Endonuclease</keyword>
<keyword evidence="10" id="KW-0862">Zinc</keyword>
<dbReference type="CDD" id="cd07718">
    <property type="entry name" value="RNaseZ_ELAC1_ELAC2-C-term-like_MBL-fold"/>
    <property type="match status" value="1"/>
</dbReference>
<evidence type="ECO:0000256" key="7">
    <source>
        <dbReference type="ARBA" id="ARBA00022723"/>
    </source>
</evidence>
<evidence type="ECO:0000256" key="1">
    <source>
        <dbReference type="ARBA" id="ARBA00000402"/>
    </source>
</evidence>
<reference evidence="14" key="1">
    <citation type="submission" date="2021-01" db="UniProtKB">
        <authorList>
            <consortium name="EnsemblMetazoa"/>
        </authorList>
    </citation>
    <scope>IDENTIFICATION</scope>
</reference>
<keyword evidence="15" id="KW-1185">Reference proteome</keyword>
<keyword evidence="6" id="KW-0540">Nuclease</keyword>
<feature type="domain" description="tRNase Z endonuclease" evidence="13">
    <location>
        <begin position="62"/>
        <end position="114"/>
    </location>
</feature>
<evidence type="ECO:0000256" key="2">
    <source>
        <dbReference type="ARBA" id="ARBA00001947"/>
    </source>
</evidence>
<dbReference type="Pfam" id="PF12706">
    <property type="entry name" value="Lactamase_B_2"/>
    <property type="match status" value="1"/>
</dbReference>
<feature type="compositionally biased region" description="Basic and acidic residues" evidence="11">
    <location>
        <begin position="454"/>
        <end position="475"/>
    </location>
</feature>
<evidence type="ECO:0000256" key="9">
    <source>
        <dbReference type="ARBA" id="ARBA00022801"/>
    </source>
</evidence>
<feature type="region of interest" description="Disordered" evidence="11">
    <location>
        <begin position="454"/>
        <end position="482"/>
    </location>
</feature>
<dbReference type="PANTHER" id="PTHR12553">
    <property type="entry name" value="ZINC PHOSPHODIESTERASE ELAC PROTEIN 2"/>
    <property type="match status" value="1"/>
</dbReference>
<feature type="compositionally biased region" description="Basic and acidic residues" evidence="11">
    <location>
        <begin position="849"/>
        <end position="874"/>
    </location>
</feature>
<evidence type="ECO:0000256" key="10">
    <source>
        <dbReference type="ARBA" id="ARBA00022833"/>
    </source>
</evidence>
<dbReference type="InterPro" id="IPR001279">
    <property type="entry name" value="Metallo-B-lactamas"/>
</dbReference>
<feature type="compositionally biased region" description="Basic and acidic residues" evidence="11">
    <location>
        <begin position="780"/>
        <end position="805"/>
    </location>
</feature>
<feature type="region of interest" description="Disordered" evidence="11">
    <location>
        <begin position="771"/>
        <end position="916"/>
    </location>
</feature>
<evidence type="ECO:0000259" key="12">
    <source>
        <dbReference type="Pfam" id="PF12706"/>
    </source>
</evidence>
<dbReference type="GeneID" id="136797508"/>
<dbReference type="EnsemblMetazoa" id="CLYHEMT003677.1">
    <property type="protein sequence ID" value="CLYHEMP003677.1"/>
    <property type="gene ID" value="CLYHEMG003677"/>
</dbReference>
<name>A0A7M5WJ69_9CNID</name>
<evidence type="ECO:0000259" key="13">
    <source>
        <dbReference type="Pfam" id="PF13691"/>
    </source>
</evidence>
<evidence type="ECO:0000256" key="6">
    <source>
        <dbReference type="ARBA" id="ARBA00022722"/>
    </source>
</evidence>
<feature type="compositionally biased region" description="Basic and acidic residues" evidence="11">
    <location>
        <begin position="818"/>
        <end position="834"/>
    </location>
</feature>
<dbReference type="Pfam" id="PF13691">
    <property type="entry name" value="Lactamase_B_4"/>
    <property type="match status" value="1"/>
</dbReference>
<feature type="compositionally biased region" description="Basic and acidic residues" evidence="11">
    <location>
        <begin position="898"/>
        <end position="916"/>
    </location>
</feature>
<dbReference type="InterPro" id="IPR047151">
    <property type="entry name" value="RNZ2-like"/>
</dbReference>
<evidence type="ECO:0000256" key="8">
    <source>
        <dbReference type="ARBA" id="ARBA00022759"/>
    </source>
</evidence>
<dbReference type="SUPFAM" id="SSF56281">
    <property type="entry name" value="Metallo-hydrolase/oxidoreductase"/>
    <property type="match status" value="2"/>
</dbReference>
<accession>A0A7M5WJ69</accession>
<dbReference type="InterPro" id="IPR036866">
    <property type="entry name" value="RibonucZ/Hydroxyglut_hydro"/>
</dbReference>
<protein>
    <recommendedName>
        <fullName evidence="4">ribonuclease Z</fullName>
        <ecNumber evidence="4">3.1.26.11</ecNumber>
    </recommendedName>
</protein>
<keyword evidence="5" id="KW-0819">tRNA processing</keyword>
<keyword evidence="9" id="KW-0378">Hydrolase</keyword>
<dbReference type="Proteomes" id="UP000594262">
    <property type="component" value="Unplaced"/>
</dbReference>
<dbReference type="EC" id="3.1.26.11" evidence="4"/>
<evidence type="ECO:0000256" key="11">
    <source>
        <dbReference type="SAM" id="MobiDB-lite"/>
    </source>
</evidence>
<evidence type="ECO:0000313" key="14">
    <source>
        <dbReference type="EnsemblMetazoa" id="CLYHEMP003677.1"/>
    </source>
</evidence>
<dbReference type="AlphaFoldDB" id="A0A7M5WJ69"/>
<dbReference type="InterPro" id="IPR027794">
    <property type="entry name" value="tRNase_Z_dom"/>
</dbReference>
<dbReference type="GO" id="GO:0005739">
    <property type="term" value="C:mitochondrion"/>
    <property type="evidence" value="ECO:0007669"/>
    <property type="project" value="TreeGrafter"/>
</dbReference>
<dbReference type="GO" id="GO:1990180">
    <property type="term" value="P:mitochondrial tRNA 3'-end processing"/>
    <property type="evidence" value="ECO:0007669"/>
    <property type="project" value="TreeGrafter"/>
</dbReference>
<proteinExistence type="inferred from homology"/>
<dbReference type="OrthoDB" id="527344at2759"/>
<comment type="similarity">
    <text evidence="3">Belongs to the RNase Z family.</text>
</comment>
<dbReference type="RefSeq" id="XP_066910192.1">
    <property type="nucleotide sequence ID" value="XM_067054091.1"/>
</dbReference>
<evidence type="ECO:0000256" key="3">
    <source>
        <dbReference type="ARBA" id="ARBA00007823"/>
    </source>
</evidence>
<sequence>MLRKLLEVQRQLIDKTLSTTMGKGKRFFKHKNKKKERDFNQNERIQRPSKNVYFQVIWSGTDGHPPCLFLFTDSKRYIFNCTEGTQRLFTQNRVKIGKLDTFFFTQHQWSHLGGFPGFAMTLRDSTNAANLGQLLATQKPQDVKKKLTVNVYGPDGIQNVLAAAHGFMKFDKSGMCLETHEFGKNKVGKIYEDIELAVQPIPIFGSAPVSASGMSFSRHRLLEPLMPSLTHAPPALCFGIHLKPLPGKFDPVRANELGVPSGPLRGQLQAGIEVTLDNGTVVKKSDVCDPDIPGTHILIVDCPSISFIDSLTTNNILQKYTVKGEQQAGLVLHLSPQTVCDNPKYVKWIKKFQLETRHTFANNIPHNIPVFRGQYSLQAMLNVVDQNIFPLIEQNVKPEIGKTDILYNLTKIQLRGISSNSTECFDHSSSFKEDKIEKLQEVAQTALDTFKNQSKETEYELKNDEGRKRQVKENGAESSVTENKKLHLDATSKTKSYPQVLFLGTGAAIPSKYRNVSATLLFLSENNGVLLDCGEDTYGQLFRHYGNKIENVLKRIKMILISHLHADHHLGLFTLLSRISALKSTDQSVVVVAPYYYRNWFMSYAETSQPLHCQFVSCRSTLDGSWLTKEIFVKSIKVDHPASAHGFLVKDKKHSVVYSGDTKPCQRLIQEGQNCTMLIHEATLEDEMFEDALTRKHSTTSQALDVAHQMKAKNLVMTHFSQRYPRIPKLKNTPITSHCAIAFDHMELSLEDVPKFQHYIPKIVQMFDLREKDETEEDEKEKMNNEEEKKNNEEEKKNNEEERTKNTQSNERQNGRRANNDDSDRKKNEFDGRRAGGSGTKNDQMNNCTDEKTKSDSNEKDDSIINVGLDKKAVSVDQNTDPVKTTDDKEDDNYDATDMCKNDDENVNKSSDDTDCKSDKNIETVSMDVEVDCKKQETENVNKHLDDVKSDCKATKEE</sequence>
<evidence type="ECO:0000313" key="15">
    <source>
        <dbReference type="Proteomes" id="UP000594262"/>
    </source>
</evidence>
<dbReference type="GO" id="GO:0046872">
    <property type="term" value="F:metal ion binding"/>
    <property type="evidence" value="ECO:0007669"/>
    <property type="project" value="UniProtKB-KW"/>
</dbReference>
<feature type="domain" description="Metallo-beta-lactamase" evidence="12">
    <location>
        <begin position="529"/>
        <end position="720"/>
    </location>
</feature>
<keyword evidence="7" id="KW-0479">Metal-binding</keyword>